<feature type="compositionally biased region" description="Basic residues" evidence="1">
    <location>
        <begin position="85"/>
        <end position="101"/>
    </location>
</feature>
<accession>A0A6C0BST6</accession>
<proteinExistence type="predicted"/>
<dbReference type="InterPro" id="IPR043928">
    <property type="entry name" value="DNVP"/>
</dbReference>
<evidence type="ECO:0000256" key="1">
    <source>
        <dbReference type="SAM" id="MobiDB-lite"/>
    </source>
</evidence>
<feature type="region of interest" description="Disordered" evidence="1">
    <location>
        <begin position="63"/>
        <end position="101"/>
    </location>
</feature>
<sequence>MVKRVDAGPDGLYHVGGVTFKMNIGSRAQVWHRTARKTSGGLTRKDLKMNKHGRIVSVKKSKSNPLKRLTDAGYKTKKGVFGATKHGKKTRRNKKSRKGRK</sequence>
<dbReference type="GO" id="GO:0051276">
    <property type="term" value="P:chromosome organization"/>
    <property type="evidence" value="ECO:0007669"/>
    <property type="project" value="InterPro"/>
</dbReference>
<organism evidence="2">
    <name type="scientific">viral metagenome</name>
    <dbReference type="NCBI Taxonomy" id="1070528"/>
    <lineage>
        <taxon>unclassified sequences</taxon>
        <taxon>metagenomes</taxon>
        <taxon>organismal metagenomes</taxon>
    </lineage>
</organism>
<dbReference type="Pfam" id="PF19060">
    <property type="entry name" value="DVNP"/>
    <property type="match status" value="1"/>
</dbReference>
<dbReference type="GO" id="GO:0003677">
    <property type="term" value="F:DNA binding"/>
    <property type="evidence" value="ECO:0007669"/>
    <property type="project" value="InterPro"/>
</dbReference>
<dbReference type="AlphaFoldDB" id="A0A6C0BST6"/>
<protein>
    <submittedName>
        <fullName evidence="2">Uncharacterized protein</fullName>
    </submittedName>
</protein>
<dbReference type="EMBL" id="MN739238">
    <property type="protein sequence ID" value="QHS95052.1"/>
    <property type="molecule type" value="Genomic_DNA"/>
</dbReference>
<reference evidence="2" key="1">
    <citation type="journal article" date="2020" name="Nature">
        <title>Giant virus diversity and host interactions through global metagenomics.</title>
        <authorList>
            <person name="Schulz F."/>
            <person name="Roux S."/>
            <person name="Paez-Espino D."/>
            <person name="Jungbluth S."/>
            <person name="Walsh D.A."/>
            <person name="Denef V.J."/>
            <person name="McMahon K.D."/>
            <person name="Konstantinidis K.T."/>
            <person name="Eloe-Fadrosh E.A."/>
            <person name="Kyrpides N.C."/>
            <person name="Woyke T."/>
        </authorList>
    </citation>
    <scope>NUCLEOTIDE SEQUENCE</scope>
    <source>
        <strain evidence="2">GVMAG-M-3300018428-16</strain>
    </source>
</reference>
<evidence type="ECO:0000313" key="2">
    <source>
        <dbReference type="EMBL" id="QHS95052.1"/>
    </source>
</evidence>
<name>A0A6C0BST6_9ZZZZ</name>